<protein>
    <recommendedName>
        <fullName evidence="4">Amine oxidase domain-containing protein</fullName>
    </recommendedName>
</protein>
<dbReference type="SUPFAM" id="SSF51905">
    <property type="entry name" value="FAD/NAD(P)-binding domain"/>
    <property type="match status" value="1"/>
</dbReference>
<dbReference type="InterPro" id="IPR050464">
    <property type="entry name" value="Zeta_carotene_desat/Oxidored"/>
</dbReference>
<dbReference type="FunFam" id="1.10.405.20:FF:000001">
    <property type="entry name" value="Amine oxidase"/>
    <property type="match status" value="1"/>
</dbReference>
<comment type="caution">
    <text evidence="2">The sequence shown here is derived from an EMBL/GenBank/DDBJ whole genome shotgun (WGS) entry which is preliminary data.</text>
</comment>
<dbReference type="PANTHER" id="PTHR42923:SF17">
    <property type="entry name" value="AMINE OXIDASE DOMAIN-CONTAINING PROTEIN"/>
    <property type="match status" value="1"/>
</dbReference>
<evidence type="ECO:0000313" key="3">
    <source>
        <dbReference type="Proteomes" id="UP001271007"/>
    </source>
</evidence>
<evidence type="ECO:0000313" key="2">
    <source>
        <dbReference type="EMBL" id="KAK3056952.1"/>
    </source>
</evidence>
<evidence type="ECO:0000256" key="1">
    <source>
        <dbReference type="SAM" id="MobiDB-lite"/>
    </source>
</evidence>
<accession>A0AAJ0GG89</accession>
<dbReference type="GO" id="GO:0016491">
    <property type="term" value="F:oxidoreductase activity"/>
    <property type="evidence" value="ECO:0007669"/>
    <property type="project" value="TreeGrafter"/>
</dbReference>
<dbReference type="AlphaFoldDB" id="A0AAJ0GG89"/>
<dbReference type="Gene3D" id="1.10.405.20">
    <property type="match status" value="1"/>
</dbReference>
<name>A0AAJ0GG89_9PEZI</name>
<keyword evidence="3" id="KW-1185">Reference proteome</keyword>
<organism evidence="2 3">
    <name type="scientific">Extremus antarcticus</name>
    <dbReference type="NCBI Taxonomy" id="702011"/>
    <lineage>
        <taxon>Eukaryota</taxon>
        <taxon>Fungi</taxon>
        <taxon>Dikarya</taxon>
        <taxon>Ascomycota</taxon>
        <taxon>Pezizomycotina</taxon>
        <taxon>Dothideomycetes</taxon>
        <taxon>Dothideomycetidae</taxon>
        <taxon>Mycosphaerellales</taxon>
        <taxon>Extremaceae</taxon>
        <taxon>Extremus</taxon>
    </lineage>
</organism>
<proteinExistence type="predicted"/>
<feature type="region of interest" description="Disordered" evidence="1">
    <location>
        <begin position="1"/>
        <end position="28"/>
    </location>
</feature>
<dbReference type="Gene3D" id="3.50.50.60">
    <property type="entry name" value="FAD/NAD(P)-binding domain"/>
    <property type="match status" value="1"/>
</dbReference>
<feature type="compositionally biased region" description="Polar residues" evidence="1">
    <location>
        <begin position="407"/>
        <end position="417"/>
    </location>
</feature>
<feature type="compositionally biased region" description="Polar residues" evidence="1">
    <location>
        <begin position="332"/>
        <end position="348"/>
    </location>
</feature>
<feature type="compositionally biased region" description="Basic and acidic residues" evidence="1">
    <location>
        <begin position="14"/>
        <end position="28"/>
    </location>
</feature>
<dbReference type="Proteomes" id="UP001271007">
    <property type="component" value="Unassembled WGS sequence"/>
</dbReference>
<reference evidence="2" key="1">
    <citation type="submission" date="2023-04" db="EMBL/GenBank/DDBJ databases">
        <title>Black Yeasts Isolated from many extreme environments.</title>
        <authorList>
            <person name="Coleine C."/>
            <person name="Stajich J.E."/>
            <person name="Selbmann L."/>
        </authorList>
    </citation>
    <scope>NUCLEOTIDE SEQUENCE</scope>
    <source>
        <strain evidence="2">CCFEE 5312</strain>
    </source>
</reference>
<sequence>MLTVPRGYAAAHSHTTDPEKTHSKGEQKKKIAIVGSGCAGLGAAWGLKGTEYEIHLFEAEDRLGGHTNTQPFDTPYGPLQVDTGFIVMNTATYPNFINFLNHLRVPVTPTEMTFAVSRDSGKFEWSGEGKGLFAQRRNLFRLRHWRLIFDVIRFNQYALDLLFLDDEEAKSITIGTYLQREGYSEAFRDDYLIPMTAAVWSTSPNKASLEFPAQTLVRFMWNHHLLSTISARPDWLTIPGGSQQYISAILADLGPQLHIHKSCRVTGMVRPPPDTTDSVAMAWTNAEGKRTADFFHHVVLACHGDQILPIIADDSQLDQHYHLRQRKGSDASLHSISSTKSAKSNGSTKAAIPKGSATAHELEILSAFRTTSNTCYLHSDPALLPSRPQTWSSWNYMINSRPPPRSGASNGTPNGLTKQDLPDSPAGVSLTYDMNILQHIPRARYGHVLVTMNPLHPPRQSLVQKQIQYRHPLYTVEAVRAQAQLESIQNTRGVSYAGAWTKYGFHEDGFSSGLRVAKEHLGAELGFGFVDSTFSRGERPVLGLKDWLVRVAILLVSIVIWWGELVWRIPLVWIPLRIALWVLDRALGFMEEVGMID</sequence>
<dbReference type="InterPro" id="IPR036188">
    <property type="entry name" value="FAD/NAD-bd_sf"/>
</dbReference>
<feature type="region of interest" description="Disordered" evidence="1">
    <location>
        <begin position="324"/>
        <end position="355"/>
    </location>
</feature>
<dbReference type="Pfam" id="PF13450">
    <property type="entry name" value="NAD_binding_8"/>
    <property type="match status" value="1"/>
</dbReference>
<dbReference type="EMBL" id="JAWDJX010000004">
    <property type="protein sequence ID" value="KAK3056952.1"/>
    <property type="molecule type" value="Genomic_DNA"/>
</dbReference>
<gene>
    <name evidence="2" type="ORF">LTR09_001990</name>
</gene>
<feature type="region of interest" description="Disordered" evidence="1">
    <location>
        <begin position="397"/>
        <end position="424"/>
    </location>
</feature>
<evidence type="ECO:0008006" key="4">
    <source>
        <dbReference type="Google" id="ProtNLM"/>
    </source>
</evidence>
<dbReference type="PANTHER" id="PTHR42923">
    <property type="entry name" value="PROTOPORPHYRINOGEN OXIDASE"/>
    <property type="match status" value="1"/>
</dbReference>